<dbReference type="SUPFAM" id="SSF54427">
    <property type="entry name" value="NTF2-like"/>
    <property type="match status" value="1"/>
</dbReference>
<feature type="region of interest" description="Disordered" evidence="1">
    <location>
        <begin position="257"/>
        <end position="293"/>
    </location>
</feature>
<dbReference type="PANTHER" id="PTHR31723:SF10">
    <property type="entry name" value="PATHOGEN-RELATED PROTEIN"/>
    <property type="match status" value="1"/>
</dbReference>
<evidence type="ECO:0000313" key="3">
    <source>
        <dbReference type="Proteomes" id="UP000481861"/>
    </source>
</evidence>
<proteinExistence type="predicted"/>
<evidence type="ECO:0000313" key="2">
    <source>
        <dbReference type="EMBL" id="KAF2873002.1"/>
    </source>
</evidence>
<reference evidence="2 3" key="1">
    <citation type="submission" date="2020-01" db="EMBL/GenBank/DDBJ databases">
        <authorList>
            <consortium name="DOE Joint Genome Institute"/>
            <person name="Haridas S."/>
            <person name="Albert R."/>
            <person name="Binder M."/>
            <person name="Bloem J."/>
            <person name="Labutti K."/>
            <person name="Salamov A."/>
            <person name="Andreopoulos B."/>
            <person name="Baker S.E."/>
            <person name="Barry K."/>
            <person name="Bills G."/>
            <person name="Bluhm B.H."/>
            <person name="Cannon C."/>
            <person name="Castanera R."/>
            <person name="Culley D.E."/>
            <person name="Daum C."/>
            <person name="Ezra D."/>
            <person name="Gonzalez J.B."/>
            <person name="Henrissat B."/>
            <person name="Kuo A."/>
            <person name="Liang C."/>
            <person name="Lipzen A."/>
            <person name="Lutzoni F."/>
            <person name="Magnuson J."/>
            <person name="Mondo S."/>
            <person name="Nolan M."/>
            <person name="Ohm R."/>
            <person name="Pangilinan J."/>
            <person name="Park H.-J.H."/>
            <person name="Ramirez L."/>
            <person name="Alfaro M."/>
            <person name="Sun H."/>
            <person name="Tritt A."/>
            <person name="Yoshinaga Y."/>
            <person name="Zwiers L.-H.L."/>
            <person name="Turgeon B.G."/>
            <person name="Goodwin S.B."/>
            <person name="Spatafora J.W."/>
            <person name="Crous P.W."/>
            <person name="Grigoriev I.V."/>
        </authorList>
    </citation>
    <scope>NUCLEOTIDE SEQUENCE [LARGE SCALE GENOMIC DNA]</scope>
    <source>
        <strain evidence="2 3">CBS 611.86</strain>
    </source>
</reference>
<accession>A0A7C8MGY0</accession>
<dbReference type="Proteomes" id="UP000481861">
    <property type="component" value="Unassembled WGS sequence"/>
</dbReference>
<gene>
    <name evidence="2" type="ORF">BDV95DRAFT_605581</name>
</gene>
<evidence type="ECO:0000256" key="1">
    <source>
        <dbReference type="SAM" id="MobiDB-lite"/>
    </source>
</evidence>
<feature type="compositionally biased region" description="Pro residues" evidence="1">
    <location>
        <begin position="10"/>
        <end position="20"/>
    </location>
</feature>
<organism evidence="2 3">
    <name type="scientific">Massariosphaeria phaeospora</name>
    <dbReference type="NCBI Taxonomy" id="100035"/>
    <lineage>
        <taxon>Eukaryota</taxon>
        <taxon>Fungi</taxon>
        <taxon>Dikarya</taxon>
        <taxon>Ascomycota</taxon>
        <taxon>Pezizomycotina</taxon>
        <taxon>Dothideomycetes</taxon>
        <taxon>Pleosporomycetidae</taxon>
        <taxon>Pleosporales</taxon>
        <taxon>Pleosporales incertae sedis</taxon>
        <taxon>Massariosphaeria</taxon>
    </lineage>
</organism>
<protein>
    <recommendedName>
        <fullName evidence="4">Pathogen-related protein</fullName>
    </recommendedName>
</protein>
<dbReference type="Gene3D" id="3.10.450.50">
    <property type="match status" value="1"/>
</dbReference>
<evidence type="ECO:0008006" key="4">
    <source>
        <dbReference type="Google" id="ProtNLM"/>
    </source>
</evidence>
<dbReference type="OrthoDB" id="65445at2759"/>
<feature type="region of interest" description="Disordered" evidence="1">
    <location>
        <begin position="1"/>
        <end position="21"/>
    </location>
</feature>
<name>A0A7C8MGY0_9PLEO</name>
<dbReference type="InterPro" id="IPR053218">
    <property type="entry name" value="Pathogen-related_defense"/>
</dbReference>
<dbReference type="EMBL" id="JAADJZ010000008">
    <property type="protein sequence ID" value="KAF2873002.1"/>
    <property type="molecule type" value="Genomic_DNA"/>
</dbReference>
<sequence>MATVDVQTPVEPPAAEPAPALPDYLTDPDATLKDAHAKWRYGRAPDYSKTRQVFTETKSMSHEAGSLPELVQNLVKNWEVEASFKPNLSDWRTVDHENYSFAINGSEPQGAEHMLKLGTYNAIIAPNEYYSPEYSDFASSHKTFKRMMPTFAWEVLEVYSGPPTVSFRWRHWGTFKNDYIGFNNKGEKVTAKAHGRAIDIQGVTVATVNDKVQLQAVRTWFDPMDMFRQIAPDGVVQKDAVDKKLSPDAALDSDCKVEIDQTPRPVETPTSTAALPDRTRSSDSSTSQKADEAEKLVEAVACPFAGSHPKEAVAPFPPTTVEQNVDGTTEDGAWSKIEHPNLPLSPSTMETLASGVQTGIESCPFAERAPNGSV</sequence>
<dbReference type="PANTHER" id="PTHR31723">
    <property type="entry name" value="PATHOGENESIS-RELATED FAMILY PROTEIN"/>
    <property type="match status" value="1"/>
</dbReference>
<dbReference type="InterPro" id="IPR032710">
    <property type="entry name" value="NTF2-like_dom_sf"/>
</dbReference>
<comment type="caution">
    <text evidence="2">The sequence shown here is derived from an EMBL/GenBank/DDBJ whole genome shotgun (WGS) entry which is preliminary data.</text>
</comment>
<keyword evidence="3" id="KW-1185">Reference proteome</keyword>
<dbReference type="AlphaFoldDB" id="A0A7C8MGY0"/>